<dbReference type="AlphaFoldDB" id="U3AGH0"/>
<dbReference type="GO" id="GO:0016020">
    <property type="term" value="C:membrane"/>
    <property type="evidence" value="ECO:0007669"/>
    <property type="project" value="InterPro"/>
</dbReference>
<organism evidence="2 3">
    <name type="scientific">Vibrio ezurae NBRC 102218</name>
    <dbReference type="NCBI Taxonomy" id="1219080"/>
    <lineage>
        <taxon>Bacteria</taxon>
        <taxon>Pseudomonadati</taxon>
        <taxon>Pseudomonadota</taxon>
        <taxon>Gammaproteobacteria</taxon>
        <taxon>Vibrionales</taxon>
        <taxon>Vibrionaceae</taxon>
        <taxon>Vibrio</taxon>
    </lineage>
</organism>
<dbReference type="InterPro" id="IPR014161">
    <property type="entry name" value="Tol-Pal_TolA"/>
</dbReference>
<feature type="region of interest" description="Disordered" evidence="1">
    <location>
        <begin position="79"/>
        <end position="150"/>
    </location>
</feature>
<dbReference type="GO" id="GO:0043213">
    <property type="term" value="P:bacteriocin transport"/>
    <property type="evidence" value="ECO:0007669"/>
    <property type="project" value="InterPro"/>
</dbReference>
<dbReference type="OrthoDB" id="6194496at2"/>
<dbReference type="RefSeq" id="WP_021712737.1">
    <property type="nucleotide sequence ID" value="NZ_BATM01000008.1"/>
</dbReference>
<dbReference type="NCBIfam" id="TIGR02794">
    <property type="entry name" value="tolA_full"/>
    <property type="match status" value="1"/>
</dbReference>
<dbReference type="SUPFAM" id="SSF74653">
    <property type="entry name" value="TolA/TonB C-terminal domain"/>
    <property type="match status" value="1"/>
</dbReference>
<evidence type="ECO:0000256" key="1">
    <source>
        <dbReference type="SAM" id="MobiDB-lite"/>
    </source>
</evidence>
<protein>
    <recommendedName>
        <fullName evidence="4">TolA protein</fullName>
    </recommendedName>
</protein>
<dbReference type="eggNOG" id="COG3064">
    <property type="taxonomic scope" value="Bacteria"/>
</dbReference>
<reference evidence="2 3" key="1">
    <citation type="submission" date="2013-09" db="EMBL/GenBank/DDBJ databases">
        <title>Whole genome shotgun sequence of Vibrio ezurae NBRC 102218.</title>
        <authorList>
            <person name="Yoshida I."/>
            <person name="Hosoyama A."/>
            <person name="Numata M."/>
            <person name="Hashimoto M."/>
            <person name="Hosoyama Y."/>
            <person name="Tsuchikane K."/>
            <person name="Noguchi M."/>
            <person name="Hirakata S."/>
            <person name="Ichikawa N."/>
            <person name="Ohji S."/>
            <person name="Yamazoe A."/>
            <person name="Fujita N."/>
        </authorList>
    </citation>
    <scope>NUCLEOTIDE SEQUENCE [LARGE SCALE GENOMIC DNA]</scope>
    <source>
        <strain evidence="2 3">NBRC 102218</strain>
    </source>
</reference>
<keyword evidence="3" id="KW-1185">Reference proteome</keyword>
<dbReference type="GO" id="GO:0019534">
    <property type="term" value="F:toxin transmembrane transporter activity"/>
    <property type="evidence" value="ECO:0007669"/>
    <property type="project" value="InterPro"/>
</dbReference>
<name>U3AGH0_9VIBR</name>
<dbReference type="Gene3D" id="3.30.1150.10">
    <property type="match status" value="1"/>
</dbReference>
<dbReference type="EMBL" id="BATM01000008">
    <property type="protein sequence ID" value="GAD79026.1"/>
    <property type="molecule type" value="Genomic_DNA"/>
</dbReference>
<gene>
    <name evidence="2" type="ORF">VEZ01S_08_00620</name>
</gene>
<accession>U3AGH0</accession>
<proteinExistence type="predicted"/>
<evidence type="ECO:0000313" key="3">
    <source>
        <dbReference type="Proteomes" id="UP000016562"/>
    </source>
</evidence>
<dbReference type="Proteomes" id="UP000016562">
    <property type="component" value="Unassembled WGS sequence"/>
</dbReference>
<comment type="caution">
    <text evidence="2">The sequence shown here is derived from an EMBL/GenBank/DDBJ whole genome shotgun (WGS) entry which is preliminary data.</text>
</comment>
<feature type="region of interest" description="Disordered" evidence="1">
    <location>
        <begin position="180"/>
        <end position="211"/>
    </location>
</feature>
<sequence length="344" mass="38652">MKQDKKFMKSLAISLAVHLLLVIALIWGTKFNMSKPEPKPNMVEAVVIDPNVIHQQARQIRQQREAAAKAEQERIRKLRQHTEQLEKNRKAEEKRIRRLAEQKAQAEKKAREAEKQRQLKERQRKEEEKRASAAKAERLKKEQAAKKAEAERAAKVKAAAEAKKKAAKAEADRLAKEKAAKAAAEKARQAEQKKLAEQKAAKEAAEKAKREKAHLAQLEKERKEKEAALNDIFSGLEAEAASNSSARNRAITDEVSRMGEVYKQMIQRELLLDDSFKGKECKVNLRLIQAGSTFMVSDLRTLSGDSSLCRAAKTAVSKVASFPLPKDKAAIEKLKNINLTVAPE</sequence>
<evidence type="ECO:0008006" key="4">
    <source>
        <dbReference type="Google" id="ProtNLM"/>
    </source>
</evidence>
<dbReference type="STRING" id="1219080.VEZ01S_08_00620"/>
<evidence type="ECO:0000313" key="2">
    <source>
        <dbReference type="EMBL" id="GAD79026.1"/>
    </source>
</evidence>
<dbReference type="Pfam" id="PF06519">
    <property type="entry name" value="TolA"/>
    <property type="match status" value="1"/>
</dbReference>